<feature type="domain" description="TAR DNA-binding protein 43 N-terminal" evidence="2">
    <location>
        <begin position="16"/>
        <end position="77"/>
    </location>
</feature>
<dbReference type="CDD" id="cd19609">
    <property type="entry name" value="NTD_TDP-43"/>
    <property type="match status" value="1"/>
</dbReference>
<keyword evidence="1" id="KW-0175">Coiled coil</keyword>
<evidence type="ECO:0000259" key="2">
    <source>
        <dbReference type="Pfam" id="PF18694"/>
    </source>
</evidence>
<evidence type="ECO:0000313" key="4">
    <source>
        <dbReference type="Proteomes" id="UP000242913"/>
    </source>
</evidence>
<dbReference type="EMBL" id="KZ269981">
    <property type="protein sequence ID" value="OZC11365.1"/>
    <property type="molecule type" value="Genomic_DNA"/>
</dbReference>
<evidence type="ECO:0000313" key="3">
    <source>
        <dbReference type="EMBL" id="OZC11365.1"/>
    </source>
</evidence>
<keyword evidence="4" id="KW-1185">Reference proteome</keyword>
<dbReference type="OrthoDB" id="2020831at2759"/>
<reference evidence="3 4" key="1">
    <citation type="submission" date="2015-12" db="EMBL/GenBank/DDBJ databases">
        <title>Draft genome of the nematode, Onchocerca flexuosa.</title>
        <authorList>
            <person name="Mitreva M."/>
        </authorList>
    </citation>
    <scope>NUCLEOTIDE SEQUENCE [LARGE SCALE GENOMIC DNA]</scope>
    <source>
        <strain evidence="3">Red Deer</strain>
    </source>
</reference>
<organism evidence="3 4">
    <name type="scientific">Onchocerca flexuosa</name>
    <dbReference type="NCBI Taxonomy" id="387005"/>
    <lineage>
        <taxon>Eukaryota</taxon>
        <taxon>Metazoa</taxon>
        <taxon>Ecdysozoa</taxon>
        <taxon>Nematoda</taxon>
        <taxon>Chromadorea</taxon>
        <taxon>Rhabditida</taxon>
        <taxon>Spirurina</taxon>
        <taxon>Spiruromorpha</taxon>
        <taxon>Filarioidea</taxon>
        <taxon>Onchocercidae</taxon>
        <taxon>Onchocerca</taxon>
    </lineage>
</organism>
<protein>
    <recommendedName>
        <fullName evidence="2">TAR DNA-binding protein 43 N-terminal domain-containing protein</fullName>
    </recommendedName>
</protein>
<accession>A0A238C2J9</accession>
<dbReference type="InterPro" id="IPR041105">
    <property type="entry name" value="TDP-43_N"/>
</dbReference>
<dbReference type="AlphaFoldDB" id="A0A238C2J9"/>
<dbReference type="Pfam" id="PF18694">
    <property type="entry name" value="TDP-43_N"/>
    <property type="match status" value="1"/>
</dbReference>
<evidence type="ECO:0000256" key="1">
    <source>
        <dbReference type="SAM" id="Coils"/>
    </source>
</evidence>
<feature type="coiled-coil region" evidence="1">
    <location>
        <begin position="323"/>
        <end position="357"/>
    </location>
</feature>
<name>A0A238C2J9_9BILA</name>
<dbReference type="Proteomes" id="UP000242913">
    <property type="component" value="Unassembled WGS sequence"/>
</dbReference>
<gene>
    <name evidence="3" type="ORF">X798_01781</name>
</gene>
<proteinExistence type="predicted"/>
<sequence length="451" mass="51114">MLGFHAVVRLMLRIYVEPVEVELDQEGAILITTLQSALPGAFGLYFYENDCRASLRFDGNKLLPPGDGWKNRKYYASLGCRSFDYPFGSYANATKQFERSVNSVQRLLANQKLFDSSFVKRDFVTFGKRKAAQQDSSLVHAKIENMQQLLTSTTKHNVSEKMRTTDNKQTPLEQQFVELARISTCKDSIIEQQHADIRIAYEKSMKSLQEGLSKLMERCGVKKKELAFLHDLNQDQKFMFKKFSELENRLMDREKVIAAQKKEIEFLVRKVAILSIGQFPSQKISSTSTSLGPANGTTVKAFESVKDDSDQNDKKAEYTKMTTEELVNVLAQIKARNEQLENELNLASEKHQQLIEVYIAVMAENTKLMAQLVQEQEAATNIIIKKGSCSAIDITAGDESKWTPEHLIALKQDLAVSEKRVAKLIRMINALTNSNSSELRSITQDDLFIPL</sequence>